<dbReference type="AlphaFoldDB" id="C6VWD9"/>
<gene>
    <name evidence="2" type="ordered locus">Dfer_3766</name>
</gene>
<evidence type="ECO:0000313" key="2">
    <source>
        <dbReference type="EMBL" id="ACT94970.1"/>
    </source>
</evidence>
<evidence type="ECO:0000259" key="1">
    <source>
        <dbReference type="SMART" id="SM00670"/>
    </source>
</evidence>
<keyword evidence="3" id="KW-1185">Reference proteome</keyword>
<dbReference type="EMBL" id="CP001619">
    <property type="protein sequence ID" value="ACT94970.1"/>
    <property type="molecule type" value="Genomic_DNA"/>
</dbReference>
<name>C6VWD9_DYAFD</name>
<organism evidence="2 3">
    <name type="scientific">Dyadobacter fermentans (strain ATCC 700827 / DSM 18053 / CIP 107007 / KCTC 52180 / NS114)</name>
    <dbReference type="NCBI Taxonomy" id="471854"/>
    <lineage>
        <taxon>Bacteria</taxon>
        <taxon>Pseudomonadati</taxon>
        <taxon>Bacteroidota</taxon>
        <taxon>Cytophagia</taxon>
        <taxon>Cytophagales</taxon>
        <taxon>Spirosomataceae</taxon>
        <taxon>Dyadobacter</taxon>
    </lineage>
</organism>
<dbReference type="Proteomes" id="UP000002011">
    <property type="component" value="Chromosome"/>
</dbReference>
<dbReference type="PANTHER" id="PTHR34610:SF3">
    <property type="entry name" value="SSL7007 PROTEIN"/>
    <property type="match status" value="1"/>
</dbReference>
<dbReference type="eggNOG" id="COG1569">
    <property type="taxonomic scope" value="Bacteria"/>
</dbReference>
<dbReference type="OrthoDB" id="597986at2"/>
<reference evidence="2 3" key="1">
    <citation type="journal article" date="2009" name="Stand. Genomic Sci.">
        <title>Complete genome sequence of Dyadobacter fermentans type strain (NS114).</title>
        <authorList>
            <person name="Lang E."/>
            <person name="Lapidus A."/>
            <person name="Chertkov O."/>
            <person name="Brettin T."/>
            <person name="Detter J.C."/>
            <person name="Han C."/>
            <person name="Copeland A."/>
            <person name="Glavina Del Rio T."/>
            <person name="Nolan M."/>
            <person name="Chen F."/>
            <person name="Lucas S."/>
            <person name="Tice H."/>
            <person name="Cheng J.F."/>
            <person name="Land M."/>
            <person name="Hauser L."/>
            <person name="Chang Y.J."/>
            <person name="Jeffries C.D."/>
            <person name="Kopitz M."/>
            <person name="Bruce D."/>
            <person name="Goodwin L."/>
            <person name="Pitluck S."/>
            <person name="Ovchinnikova G."/>
            <person name="Pati A."/>
            <person name="Ivanova N."/>
            <person name="Mavrommatis K."/>
            <person name="Chen A."/>
            <person name="Palaniappan K."/>
            <person name="Chain P."/>
            <person name="Bristow J."/>
            <person name="Eisen J.A."/>
            <person name="Markowitz V."/>
            <person name="Hugenholtz P."/>
            <person name="Goker M."/>
            <person name="Rohde M."/>
            <person name="Kyrpides N.C."/>
            <person name="Klenk H.P."/>
        </authorList>
    </citation>
    <scope>NUCLEOTIDE SEQUENCE [LARGE SCALE GENOMIC DNA]</scope>
    <source>
        <strain evidence="3">ATCC 700827 / DSM 18053 / CIP 107007 / KCTC 52180 / NS114</strain>
    </source>
</reference>
<dbReference type="InterPro" id="IPR029060">
    <property type="entry name" value="PIN-like_dom_sf"/>
</dbReference>
<dbReference type="Pfam" id="PF13470">
    <property type="entry name" value="PIN_3"/>
    <property type="match status" value="1"/>
</dbReference>
<dbReference type="SUPFAM" id="SSF88723">
    <property type="entry name" value="PIN domain-like"/>
    <property type="match status" value="1"/>
</dbReference>
<dbReference type="InterPro" id="IPR002716">
    <property type="entry name" value="PIN_dom"/>
</dbReference>
<dbReference type="HOGENOM" id="CLU_116617_3_1_10"/>
<dbReference type="STRING" id="471854.Dfer_3766"/>
<sequence>MRIVIDTTDYISALIGKTHRGKVECVLLHENIEVLADATLLEEISEVAYRDKFRKYITIEEADQFISTLKRRLRPILVTSIVEVSPDPNDNFILELAKDGQADYIVTGDKRGLLNLGHFEGIPIVRLHEFLDIIKGHQ</sequence>
<dbReference type="RefSeq" id="WP_015813214.1">
    <property type="nucleotide sequence ID" value="NC_013037.1"/>
</dbReference>
<dbReference type="SMART" id="SM00670">
    <property type="entry name" value="PINc"/>
    <property type="match status" value="1"/>
</dbReference>
<dbReference type="InterPro" id="IPR002850">
    <property type="entry name" value="PIN_toxin-like"/>
</dbReference>
<dbReference type="NCBIfam" id="TIGR00305">
    <property type="entry name" value="putative toxin-antitoxin system toxin component, PIN family"/>
    <property type="match status" value="1"/>
</dbReference>
<protein>
    <recommendedName>
        <fullName evidence="1">PIN domain-containing protein</fullName>
    </recommendedName>
</protein>
<dbReference type="PANTHER" id="PTHR34610">
    <property type="entry name" value="SSL7007 PROTEIN"/>
    <property type="match status" value="1"/>
</dbReference>
<dbReference type="KEGG" id="dfe:Dfer_3766"/>
<feature type="domain" description="PIN" evidence="1">
    <location>
        <begin position="1"/>
        <end position="114"/>
    </location>
</feature>
<proteinExistence type="predicted"/>
<evidence type="ECO:0000313" key="3">
    <source>
        <dbReference type="Proteomes" id="UP000002011"/>
    </source>
</evidence>
<accession>C6VWD9</accession>